<protein>
    <submittedName>
        <fullName evidence="3">Uncharacterized protein</fullName>
    </submittedName>
</protein>
<feature type="signal peptide" evidence="2">
    <location>
        <begin position="1"/>
        <end position="26"/>
    </location>
</feature>
<evidence type="ECO:0000313" key="3">
    <source>
        <dbReference type="EMBL" id="GFQ76984.1"/>
    </source>
</evidence>
<dbReference type="Proteomes" id="UP000887116">
    <property type="component" value="Unassembled WGS sequence"/>
</dbReference>
<gene>
    <name evidence="3" type="primary">X975_15121</name>
    <name evidence="3" type="ORF">TNCT_637881</name>
</gene>
<proteinExistence type="predicted"/>
<sequence>MASLWLQSRALGAWLIFVLLVVGTSAAPHEKQDYSPKRVKRDLAYLKELEQLLIAVEKSLEKYDVTEEMPGQCQLKATCEIYKRSGDESNNESKKKFIEYVDALRKEYSDEEINREPLAKKVFEFYEKAAQKGENQADCNQEYPRCDNPLESITKGNKF</sequence>
<accession>A0A8X6KKR2</accession>
<dbReference type="EMBL" id="BMAO01021715">
    <property type="protein sequence ID" value="GFQ76984.1"/>
    <property type="molecule type" value="Genomic_DNA"/>
</dbReference>
<dbReference type="OrthoDB" id="6411932at2759"/>
<keyword evidence="4" id="KW-1185">Reference proteome</keyword>
<dbReference type="AlphaFoldDB" id="A0A8X6KKR2"/>
<comment type="caution">
    <text evidence="3">The sequence shown here is derived from an EMBL/GenBank/DDBJ whole genome shotgun (WGS) entry which is preliminary data.</text>
</comment>
<evidence type="ECO:0000256" key="2">
    <source>
        <dbReference type="SAM" id="SignalP"/>
    </source>
</evidence>
<keyword evidence="2" id="KW-0732">Signal</keyword>
<feature type="region of interest" description="Disordered" evidence="1">
    <location>
        <begin position="137"/>
        <end position="159"/>
    </location>
</feature>
<reference evidence="3" key="1">
    <citation type="submission" date="2020-07" db="EMBL/GenBank/DDBJ databases">
        <title>Multicomponent nature underlies the extraordinary mechanical properties of spider dragline silk.</title>
        <authorList>
            <person name="Kono N."/>
            <person name="Nakamura H."/>
            <person name="Mori M."/>
            <person name="Yoshida Y."/>
            <person name="Ohtoshi R."/>
            <person name="Malay A.D."/>
            <person name="Moran D.A.P."/>
            <person name="Tomita M."/>
            <person name="Numata K."/>
            <person name="Arakawa K."/>
        </authorList>
    </citation>
    <scope>NUCLEOTIDE SEQUENCE</scope>
</reference>
<dbReference type="Pfam" id="PF07841">
    <property type="entry name" value="DM4_12"/>
    <property type="match status" value="1"/>
</dbReference>
<feature type="chain" id="PRO_5036490916" evidence="2">
    <location>
        <begin position="27"/>
        <end position="159"/>
    </location>
</feature>
<organism evidence="3 4">
    <name type="scientific">Trichonephila clavata</name>
    <name type="common">Joro spider</name>
    <name type="synonym">Nephila clavata</name>
    <dbReference type="NCBI Taxonomy" id="2740835"/>
    <lineage>
        <taxon>Eukaryota</taxon>
        <taxon>Metazoa</taxon>
        <taxon>Ecdysozoa</taxon>
        <taxon>Arthropoda</taxon>
        <taxon>Chelicerata</taxon>
        <taxon>Arachnida</taxon>
        <taxon>Araneae</taxon>
        <taxon>Araneomorphae</taxon>
        <taxon>Entelegynae</taxon>
        <taxon>Araneoidea</taxon>
        <taxon>Nephilidae</taxon>
        <taxon>Trichonephila</taxon>
    </lineage>
</organism>
<dbReference type="InterPro" id="IPR006631">
    <property type="entry name" value="DM4_12"/>
</dbReference>
<evidence type="ECO:0000313" key="4">
    <source>
        <dbReference type="Proteomes" id="UP000887116"/>
    </source>
</evidence>
<evidence type="ECO:0000256" key="1">
    <source>
        <dbReference type="SAM" id="MobiDB-lite"/>
    </source>
</evidence>
<name>A0A8X6KKR2_TRICU</name>